<keyword evidence="3" id="KW-0564">Palmitate</keyword>
<dbReference type="RefSeq" id="WP_011189684.1">
    <property type="nucleotide sequence ID" value="NC_006138.1"/>
</dbReference>
<dbReference type="EMBL" id="CR522870">
    <property type="protein sequence ID" value="CAG37172.1"/>
    <property type="molecule type" value="Genomic_DNA"/>
</dbReference>
<dbReference type="Pfam" id="PF09864">
    <property type="entry name" value="MliC"/>
    <property type="match status" value="1"/>
</dbReference>
<dbReference type="SUPFAM" id="SSF141488">
    <property type="entry name" value="YdhA-like"/>
    <property type="match status" value="1"/>
</dbReference>
<evidence type="ECO:0000313" key="6">
    <source>
        <dbReference type="EMBL" id="CAG37172.1"/>
    </source>
</evidence>
<dbReference type="InterPro" id="IPR036328">
    <property type="entry name" value="MliC_sf"/>
</dbReference>
<protein>
    <recommendedName>
        <fullName evidence="5">C-type lysozyme inhibitor domain-containing protein</fullName>
    </recommendedName>
</protein>
<dbReference type="PROSITE" id="PS51257">
    <property type="entry name" value="PROKAR_LIPOPROTEIN"/>
    <property type="match status" value="1"/>
</dbReference>
<evidence type="ECO:0000256" key="4">
    <source>
        <dbReference type="ARBA" id="ARBA00023288"/>
    </source>
</evidence>
<feature type="domain" description="C-type lysozyme inhibitor" evidence="5">
    <location>
        <begin position="41"/>
        <end position="111"/>
    </location>
</feature>
<gene>
    <name evidence="6" type="ordered locus">DP2443</name>
</gene>
<dbReference type="Proteomes" id="UP000000602">
    <property type="component" value="Chromosome"/>
</dbReference>
<sequence length="126" mass="14654">MTKKIGLMVLLLSVAFILVGCSKSTFKNDELNVLRGEVQEYQCENNVRVQVKYYSLSDYSLNFVKLKLPNEPEITLVGVPSGSGERYSNESLEWWEKGNEAFVQRRHQNQEWQFMYRGCHVVEGRN</sequence>
<keyword evidence="7" id="KW-1185">Reference proteome</keyword>
<organism evidence="6 7">
    <name type="scientific">Desulfotalea psychrophila (strain LSv54 / DSM 12343)</name>
    <dbReference type="NCBI Taxonomy" id="177439"/>
    <lineage>
        <taxon>Bacteria</taxon>
        <taxon>Pseudomonadati</taxon>
        <taxon>Thermodesulfobacteriota</taxon>
        <taxon>Desulfobulbia</taxon>
        <taxon>Desulfobulbales</taxon>
        <taxon>Desulfocapsaceae</taxon>
        <taxon>Desulfotalea</taxon>
    </lineage>
</organism>
<accession>Q6AKF3</accession>
<keyword evidence="2" id="KW-0472">Membrane</keyword>
<keyword evidence="4" id="KW-0449">Lipoprotein</keyword>
<evidence type="ECO:0000313" key="7">
    <source>
        <dbReference type="Proteomes" id="UP000000602"/>
    </source>
</evidence>
<dbReference type="eggNOG" id="COG3895">
    <property type="taxonomic scope" value="Bacteria"/>
</dbReference>
<evidence type="ECO:0000256" key="3">
    <source>
        <dbReference type="ARBA" id="ARBA00023139"/>
    </source>
</evidence>
<dbReference type="AlphaFoldDB" id="Q6AKF3"/>
<dbReference type="HOGENOM" id="CLU_166586_0_0_7"/>
<proteinExistence type="predicted"/>
<evidence type="ECO:0000256" key="2">
    <source>
        <dbReference type="ARBA" id="ARBA00023136"/>
    </source>
</evidence>
<name>Q6AKF3_DESPS</name>
<dbReference type="InterPro" id="IPR018660">
    <property type="entry name" value="MliC"/>
</dbReference>
<reference evidence="7" key="1">
    <citation type="journal article" date="2004" name="Environ. Microbiol.">
        <title>The genome of Desulfotalea psychrophila, a sulfate-reducing bacterium from permanently cold Arctic sediments.</title>
        <authorList>
            <person name="Rabus R."/>
            <person name="Ruepp A."/>
            <person name="Frickey T."/>
            <person name="Rattei T."/>
            <person name="Fartmann B."/>
            <person name="Stark M."/>
            <person name="Bauer M."/>
            <person name="Zibat A."/>
            <person name="Lombardot T."/>
            <person name="Becker I."/>
            <person name="Amann J."/>
            <person name="Gellner K."/>
            <person name="Teeling H."/>
            <person name="Leuschner W.D."/>
            <person name="Gloeckner F.-O."/>
            <person name="Lupas A.N."/>
            <person name="Amann R."/>
            <person name="Klenk H.-P."/>
        </authorList>
    </citation>
    <scope>NUCLEOTIDE SEQUENCE [LARGE SCALE GENOMIC DNA]</scope>
    <source>
        <strain evidence="7">DSM 12343 / LSv54</strain>
    </source>
</reference>
<evidence type="ECO:0000256" key="1">
    <source>
        <dbReference type="ARBA" id="ARBA00022729"/>
    </source>
</evidence>
<keyword evidence="1" id="KW-0732">Signal</keyword>
<evidence type="ECO:0000259" key="5">
    <source>
        <dbReference type="Pfam" id="PF09864"/>
    </source>
</evidence>
<dbReference type="KEGG" id="dps:DP2443"/>
<dbReference type="STRING" id="177439.DP2443"/>
<dbReference type="Gene3D" id="2.40.128.200">
    <property type="match status" value="1"/>
</dbReference>